<comment type="caution">
    <text evidence="1">The sequence shown here is derived from an EMBL/GenBank/DDBJ whole genome shotgun (WGS) entry which is preliminary data.</text>
</comment>
<dbReference type="Proteomes" id="UP000321490">
    <property type="component" value="Unassembled WGS sequence"/>
</dbReference>
<organism evidence="1 2">
    <name type="scientific">Modestobacter roseus</name>
    <dbReference type="NCBI Taxonomy" id="1181884"/>
    <lineage>
        <taxon>Bacteria</taxon>
        <taxon>Bacillati</taxon>
        <taxon>Actinomycetota</taxon>
        <taxon>Actinomycetes</taxon>
        <taxon>Geodermatophilales</taxon>
        <taxon>Geodermatophilaceae</taxon>
        <taxon>Modestobacter</taxon>
    </lineage>
</organism>
<dbReference type="RefSeq" id="WP_153360756.1">
    <property type="nucleotide sequence ID" value="NZ_JABGDC010000092.1"/>
</dbReference>
<accession>A0A562INC8</accession>
<keyword evidence="2" id="KW-1185">Reference proteome</keyword>
<protein>
    <recommendedName>
        <fullName evidence="3">Anti-anti-sigma factor</fullName>
    </recommendedName>
</protein>
<name>A0A562INC8_9ACTN</name>
<dbReference type="AlphaFoldDB" id="A0A562INC8"/>
<dbReference type="EMBL" id="VLKF01000001">
    <property type="protein sequence ID" value="TWH72529.1"/>
    <property type="molecule type" value="Genomic_DNA"/>
</dbReference>
<proteinExistence type="predicted"/>
<gene>
    <name evidence="1" type="ORF">JD78_01045</name>
</gene>
<dbReference type="OrthoDB" id="5185644at2"/>
<sequence length="159" mass="17807">MADGISVRVHQHGDVVVLVAHGDVRDDQESLRRLVGVALMALDDRPAVLDVCDLYVHRREGLEALRWLIRQRPPGARTVVLARTTMRRHMVGVFGRDVAWYPAEVQTPWVGVAASLSHHRRHLPAAQRSELDLEQLVPLLWAAAEQRATARVRPTSGEV</sequence>
<reference evidence="1 2" key="1">
    <citation type="submission" date="2019-07" db="EMBL/GenBank/DDBJ databases">
        <title>R&amp;d 2014.</title>
        <authorList>
            <person name="Klenk H.-P."/>
        </authorList>
    </citation>
    <scope>NUCLEOTIDE SEQUENCE [LARGE SCALE GENOMIC DNA]</scope>
    <source>
        <strain evidence="1 2">DSM 45764</strain>
    </source>
</reference>
<evidence type="ECO:0000313" key="2">
    <source>
        <dbReference type="Proteomes" id="UP000321490"/>
    </source>
</evidence>
<evidence type="ECO:0000313" key="1">
    <source>
        <dbReference type="EMBL" id="TWH72529.1"/>
    </source>
</evidence>
<evidence type="ECO:0008006" key="3">
    <source>
        <dbReference type="Google" id="ProtNLM"/>
    </source>
</evidence>